<sequence>MAVQDAGAAQAQENTSPLFTLDRTREHLMEVDATIKSCLNWNYGERDNRIWSLYEKNKTAQWNAATDIDWSHEVNFGAPFSGANGAGVASFVVGNDSPVPASMLTAFRWEYQAWMVNQFLHGEQGALVTTARLVETVPDMESKVYAASQVADEARHVEAYAQYIDTKLGVTYPVNPGLRALLVDLLSESRWDVVYLGMQVIVEGLALAATRLASSGFGDPIITSITRMIARDEARHVGFGVVALGGMYQQMTTAELDEREAFLMEAVHLMSRRFLIREVWERLELDVEKGVHFAFNDPMMFGYRQLLFQQVIHLLRQLGLLTPKLRDLFLAERLARPEVFKTLG</sequence>
<protein>
    <submittedName>
        <fullName evidence="1">Ferritin-like domain-containing protein</fullName>
    </submittedName>
</protein>
<dbReference type="InterPro" id="IPR025859">
    <property type="entry name" value="AurF/CmlI"/>
</dbReference>
<accession>A0ABV6VJY3</accession>
<dbReference type="SUPFAM" id="SSF47240">
    <property type="entry name" value="Ferritin-like"/>
    <property type="match status" value="1"/>
</dbReference>
<dbReference type="EMBL" id="JBHEZX010000021">
    <property type="protein sequence ID" value="MFC1414050.1"/>
    <property type="molecule type" value="Genomic_DNA"/>
</dbReference>
<gene>
    <name evidence="1" type="ORF">ACEZDG_32795</name>
</gene>
<reference evidence="1 2" key="1">
    <citation type="submission" date="2024-09" db="EMBL/GenBank/DDBJ databases">
        <authorList>
            <person name="Lee S.D."/>
        </authorList>
    </citation>
    <scope>NUCLEOTIDE SEQUENCE [LARGE SCALE GENOMIC DNA]</scope>
    <source>
        <strain evidence="1 2">N1-1</strain>
    </source>
</reference>
<dbReference type="RefSeq" id="WP_380516966.1">
    <property type="nucleotide sequence ID" value="NZ_JBHEZX010000021.1"/>
</dbReference>
<proteinExistence type="predicted"/>
<dbReference type="Gene3D" id="1.10.620.20">
    <property type="entry name" value="Ribonucleotide Reductase, subunit A"/>
    <property type="match status" value="1"/>
</dbReference>
<dbReference type="InterPro" id="IPR009078">
    <property type="entry name" value="Ferritin-like_SF"/>
</dbReference>
<dbReference type="Proteomes" id="UP001592582">
    <property type="component" value="Unassembled WGS sequence"/>
</dbReference>
<organism evidence="1 2">
    <name type="scientific">Streptacidiphilus alkalitolerans</name>
    <dbReference type="NCBI Taxonomy" id="3342712"/>
    <lineage>
        <taxon>Bacteria</taxon>
        <taxon>Bacillati</taxon>
        <taxon>Actinomycetota</taxon>
        <taxon>Actinomycetes</taxon>
        <taxon>Kitasatosporales</taxon>
        <taxon>Streptomycetaceae</taxon>
        <taxon>Streptacidiphilus</taxon>
    </lineage>
</organism>
<name>A0ABV6VJY3_9ACTN</name>
<dbReference type="Pfam" id="PF11583">
    <property type="entry name" value="AurF"/>
    <property type="match status" value="1"/>
</dbReference>
<dbReference type="CDD" id="cd00657">
    <property type="entry name" value="Ferritin_like"/>
    <property type="match status" value="1"/>
</dbReference>
<comment type="caution">
    <text evidence="1">The sequence shown here is derived from an EMBL/GenBank/DDBJ whole genome shotgun (WGS) entry which is preliminary data.</text>
</comment>
<evidence type="ECO:0000313" key="1">
    <source>
        <dbReference type="EMBL" id="MFC1414050.1"/>
    </source>
</evidence>
<keyword evidence="2" id="KW-1185">Reference proteome</keyword>
<evidence type="ECO:0000313" key="2">
    <source>
        <dbReference type="Proteomes" id="UP001592582"/>
    </source>
</evidence>
<dbReference type="InterPro" id="IPR012348">
    <property type="entry name" value="RNR-like"/>
</dbReference>